<proteinExistence type="predicted"/>
<dbReference type="EMBL" id="GBRH01175088">
    <property type="protein sequence ID" value="JAE22808.1"/>
    <property type="molecule type" value="Transcribed_RNA"/>
</dbReference>
<organism evidence="2">
    <name type="scientific">Arundo donax</name>
    <name type="common">Giant reed</name>
    <name type="synonym">Donax arundinaceus</name>
    <dbReference type="NCBI Taxonomy" id="35708"/>
    <lineage>
        <taxon>Eukaryota</taxon>
        <taxon>Viridiplantae</taxon>
        <taxon>Streptophyta</taxon>
        <taxon>Embryophyta</taxon>
        <taxon>Tracheophyta</taxon>
        <taxon>Spermatophyta</taxon>
        <taxon>Magnoliopsida</taxon>
        <taxon>Liliopsida</taxon>
        <taxon>Poales</taxon>
        <taxon>Poaceae</taxon>
        <taxon>PACMAD clade</taxon>
        <taxon>Arundinoideae</taxon>
        <taxon>Arundineae</taxon>
        <taxon>Arundo</taxon>
    </lineage>
</organism>
<accession>A0A0A9GQ40</accession>
<evidence type="ECO:0008006" key="3">
    <source>
        <dbReference type="Google" id="ProtNLM"/>
    </source>
</evidence>
<sequence length="133" mass="14528">MGARKGLVKKANVRAGHDEWLPDCLLPSLPPWPLASPPTDSFKIETLDQPNPVPRRSESTQAGEKRLFPQILGSQHRMEGETDTVVGSCSKPCGPLEEYCIPDYILKPDAEQVLVDHAPLCPVVVFINSRSGG</sequence>
<name>A0A0A9GQ40_ARUDO</name>
<reference evidence="2" key="2">
    <citation type="journal article" date="2015" name="Data Brief">
        <title>Shoot transcriptome of the giant reed, Arundo donax.</title>
        <authorList>
            <person name="Barrero R.A."/>
            <person name="Guerrero F.D."/>
            <person name="Moolhuijzen P."/>
            <person name="Goolsby J.A."/>
            <person name="Tidwell J."/>
            <person name="Bellgard S.E."/>
            <person name="Bellgard M.I."/>
        </authorList>
    </citation>
    <scope>NUCLEOTIDE SEQUENCE</scope>
    <source>
        <tissue evidence="2">Shoot tissue taken approximately 20 cm above the soil surface</tissue>
    </source>
</reference>
<dbReference type="AlphaFoldDB" id="A0A0A9GQ40"/>
<evidence type="ECO:0000256" key="1">
    <source>
        <dbReference type="SAM" id="MobiDB-lite"/>
    </source>
</evidence>
<protein>
    <recommendedName>
        <fullName evidence="3">DAGKc domain-containing protein</fullName>
    </recommendedName>
</protein>
<feature type="compositionally biased region" description="Basic and acidic residues" evidence="1">
    <location>
        <begin position="55"/>
        <end position="66"/>
    </location>
</feature>
<feature type="region of interest" description="Disordered" evidence="1">
    <location>
        <begin position="46"/>
        <end position="66"/>
    </location>
</feature>
<evidence type="ECO:0000313" key="2">
    <source>
        <dbReference type="EMBL" id="JAE22808.1"/>
    </source>
</evidence>
<reference evidence="2" key="1">
    <citation type="submission" date="2014-09" db="EMBL/GenBank/DDBJ databases">
        <authorList>
            <person name="Magalhaes I.L.F."/>
            <person name="Oliveira U."/>
            <person name="Santos F.R."/>
            <person name="Vidigal T.H.D.A."/>
            <person name="Brescovit A.D."/>
            <person name="Santos A.J."/>
        </authorList>
    </citation>
    <scope>NUCLEOTIDE SEQUENCE</scope>
    <source>
        <tissue evidence="2">Shoot tissue taken approximately 20 cm above the soil surface</tissue>
    </source>
</reference>